<accession>A0A0D2ML56</accession>
<evidence type="ECO:0000313" key="3">
    <source>
        <dbReference type="Proteomes" id="UP000054498"/>
    </source>
</evidence>
<dbReference type="Gene3D" id="3.80.10.10">
    <property type="entry name" value="Ribonuclease Inhibitor"/>
    <property type="match status" value="1"/>
</dbReference>
<dbReference type="Proteomes" id="UP000054498">
    <property type="component" value="Unassembled WGS sequence"/>
</dbReference>
<dbReference type="KEGG" id="mng:MNEG_6663"/>
<dbReference type="AlphaFoldDB" id="A0A0D2ML56"/>
<dbReference type="InterPro" id="IPR032675">
    <property type="entry name" value="LRR_dom_sf"/>
</dbReference>
<keyword evidence="3" id="KW-1185">Reference proteome</keyword>
<evidence type="ECO:0000256" key="1">
    <source>
        <dbReference type="ARBA" id="ARBA00004430"/>
    </source>
</evidence>
<comment type="subcellular location">
    <subcellularLocation>
        <location evidence="1">Cytoplasm</location>
        <location evidence="1">Cytoskeleton</location>
        <location evidence="1">Cilium axoneme</location>
    </subcellularLocation>
</comment>
<dbReference type="SUPFAM" id="SSF52047">
    <property type="entry name" value="RNI-like"/>
    <property type="match status" value="1"/>
</dbReference>
<gene>
    <name evidence="2" type="ORF">MNEG_6663</name>
</gene>
<evidence type="ECO:0000313" key="2">
    <source>
        <dbReference type="EMBL" id="KIZ01297.1"/>
    </source>
</evidence>
<reference evidence="2 3" key="1">
    <citation type="journal article" date="2013" name="BMC Genomics">
        <title>Reconstruction of the lipid metabolism for the microalga Monoraphidium neglectum from its genome sequence reveals characteristics suitable for biofuel production.</title>
        <authorList>
            <person name="Bogen C."/>
            <person name="Al-Dilaimi A."/>
            <person name="Albersmeier A."/>
            <person name="Wichmann J."/>
            <person name="Grundmann M."/>
            <person name="Rupp O."/>
            <person name="Lauersen K.J."/>
            <person name="Blifernez-Klassen O."/>
            <person name="Kalinowski J."/>
            <person name="Goesmann A."/>
            <person name="Mussgnug J.H."/>
            <person name="Kruse O."/>
        </authorList>
    </citation>
    <scope>NUCLEOTIDE SEQUENCE [LARGE SCALE GENOMIC DNA]</scope>
    <source>
        <strain evidence="2 3">SAG 48.87</strain>
    </source>
</reference>
<dbReference type="EMBL" id="KK101324">
    <property type="protein sequence ID" value="KIZ01297.1"/>
    <property type="molecule type" value="Genomic_DNA"/>
</dbReference>
<organism evidence="2 3">
    <name type="scientific">Monoraphidium neglectum</name>
    <dbReference type="NCBI Taxonomy" id="145388"/>
    <lineage>
        <taxon>Eukaryota</taxon>
        <taxon>Viridiplantae</taxon>
        <taxon>Chlorophyta</taxon>
        <taxon>core chlorophytes</taxon>
        <taxon>Chlorophyceae</taxon>
        <taxon>CS clade</taxon>
        <taxon>Sphaeropleales</taxon>
        <taxon>Selenastraceae</taxon>
        <taxon>Monoraphidium</taxon>
    </lineage>
</organism>
<protein>
    <submittedName>
        <fullName evidence="2">Uncharacterized protein</fullName>
    </submittedName>
</protein>
<name>A0A0D2ML56_9CHLO</name>
<sequence>MRNVDRATASGVRHLRLLCAGDTDALDIIADAIAFPSSAWRGITRLDLQSMHPSPRALQLLESALPALQELGVYRDLFTTFNSIFLLCPLKFPSLKSFTLQGGDKGANLRIPPFSAALERLCIAEVTGPLDICVESIPSLKSIEVRSIPELHVLNIARLTGLLSLTLHDLPELRHLQGSSFGFDELEALFYLKHLEKLSSLTSLERLAITGKRQTCCVPRSIAALTQLTHLEIDLRRTAGARFGPDAESAPLGLSGEPGGLYPPSPLVGCTALRELVIRDRGARLAVPQDALESLAALEVRQCAVHC</sequence>
<proteinExistence type="predicted"/>
<dbReference type="GeneID" id="25739539"/>
<dbReference type="GO" id="GO:0005930">
    <property type="term" value="C:axoneme"/>
    <property type="evidence" value="ECO:0007669"/>
    <property type="project" value="UniProtKB-SubCell"/>
</dbReference>
<dbReference type="RefSeq" id="XP_013900316.1">
    <property type="nucleotide sequence ID" value="XM_014044862.1"/>
</dbReference>